<evidence type="ECO:0000313" key="3">
    <source>
        <dbReference type="Proteomes" id="UP000095023"/>
    </source>
</evidence>
<feature type="chain" id="PRO_5009163144" evidence="1">
    <location>
        <begin position="19"/>
        <end position="107"/>
    </location>
</feature>
<proteinExistence type="predicted"/>
<gene>
    <name evidence="2" type="ORF">CANCADRAFT_45275</name>
</gene>
<keyword evidence="1" id="KW-0732">Signal</keyword>
<organism evidence="2 3">
    <name type="scientific">Tortispora caseinolytica NRRL Y-17796</name>
    <dbReference type="NCBI Taxonomy" id="767744"/>
    <lineage>
        <taxon>Eukaryota</taxon>
        <taxon>Fungi</taxon>
        <taxon>Dikarya</taxon>
        <taxon>Ascomycota</taxon>
        <taxon>Saccharomycotina</taxon>
        <taxon>Trigonopsidomycetes</taxon>
        <taxon>Trigonopsidales</taxon>
        <taxon>Trigonopsidaceae</taxon>
        <taxon>Tortispora</taxon>
    </lineage>
</organism>
<name>A0A1E4TAM6_9ASCO</name>
<protein>
    <submittedName>
        <fullName evidence="2">Uncharacterized protein</fullName>
    </submittedName>
</protein>
<dbReference type="EMBL" id="KV453843">
    <property type="protein sequence ID" value="ODV88781.1"/>
    <property type="molecule type" value="Genomic_DNA"/>
</dbReference>
<evidence type="ECO:0000313" key="2">
    <source>
        <dbReference type="EMBL" id="ODV88781.1"/>
    </source>
</evidence>
<keyword evidence="3" id="KW-1185">Reference proteome</keyword>
<evidence type="ECO:0000256" key="1">
    <source>
        <dbReference type="SAM" id="SignalP"/>
    </source>
</evidence>
<reference evidence="3" key="1">
    <citation type="submission" date="2016-02" db="EMBL/GenBank/DDBJ databases">
        <title>Comparative genomics of biotechnologically important yeasts.</title>
        <authorList>
            <consortium name="DOE Joint Genome Institute"/>
            <person name="Riley R."/>
            <person name="Haridas S."/>
            <person name="Wolfe K.H."/>
            <person name="Lopes M.R."/>
            <person name="Hittinger C.T."/>
            <person name="Goker M."/>
            <person name="Salamov A."/>
            <person name="Wisecaver J."/>
            <person name="Long T.M."/>
            <person name="Aerts A.L."/>
            <person name="Barry K."/>
            <person name="Choi C."/>
            <person name="Clum A."/>
            <person name="Coughlan A.Y."/>
            <person name="Deshpande S."/>
            <person name="Douglass A.P."/>
            <person name="Hanson S.J."/>
            <person name="Klenk H.-P."/>
            <person name="Labutti K."/>
            <person name="Lapidus A."/>
            <person name="Lindquist E."/>
            <person name="Lipzen A."/>
            <person name="Meier-Kolthoff J.P."/>
            <person name="Ohm R.A."/>
            <person name="Otillar R.P."/>
            <person name="Pangilinan J."/>
            <person name="Peng Y."/>
            <person name="Rokas A."/>
            <person name="Rosa C.A."/>
            <person name="Scheuner C."/>
            <person name="Sibirny A.A."/>
            <person name="Slot J.C."/>
            <person name="Stielow J.B."/>
            <person name="Sun H."/>
            <person name="Kurtzman C.P."/>
            <person name="Blackwell M."/>
            <person name="Jeffries T.W."/>
            <person name="Grigoriev I.V."/>
        </authorList>
    </citation>
    <scope>NUCLEOTIDE SEQUENCE [LARGE SCALE GENOMIC DNA]</scope>
    <source>
        <strain evidence="3">NRRL Y-17796</strain>
    </source>
</reference>
<sequence>MKFSSAVVLSAVAGSALAAKSTYTVVETATITSCPGGECKDKATTSTLAKSVECHECHSVIHKNGTNTTFVTVTPTTFYTGAAAVPTAKVAGAVIGAVVAGAGALLL</sequence>
<accession>A0A1E4TAM6</accession>
<dbReference type="AlphaFoldDB" id="A0A1E4TAM6"/>
<feature type="signal peptide" evidence="1">
    <location>
        <begin position="1"/>
        <end position="18"/>
    </location>
</feature>
<dbReference type="Proteomes" id="UP000095023">
    <property type="component" value="Unassembled WGS sequence"/>
</dbReference>